<protein>
    <recommendedName>
        <fullName evidence="2">Fungal-type protein kinase domain-containing protein</fullName>
    </recommendedName>
</protein>
<dbReference type="SUPFAM" id="SSF56112">
    <property type="entry name" value="Protein kinase-like (PK-like)"/>
    <property type="match status" value="1"/>
</dbReference>
<feature type="region of interest" description="Disordered" evidence="1">
    <location>
        <begin position="77"/>
        <end position="105"/>
    </location>
</feature>
<accession>A0A5K1JUU8</accession>
<feature type="compositionally biased region" description="Basic residues" evidence="1">
    <location>
        <begin position="675"/>
        <end position="688"/>
    </location>
</feature>
<feature type="compositionally biased region" description="Polar residues" evidence="1">
    <location>
        <begin position="77"/>
        <end position="88"/>
    </location>
</feature>
<organism evidence="3">
    <name type="scientific">Ganoderma boninense</name>
    <dbReference type="NCBI Taxonomy" id="34458"/>
    <lineage>
        <taxon>Eukaryota</taxon>
        <taxon>Fungi</taxon>
        <taxon>Dikarya</taxon>
        <taxon>Basidiomycota</taxon>
        <taxon>Agaricomycotina</taxon>
        <taxon>Agaricomycetes</taxon>
        <taxon>Polyporales</taxon>
        <taxon>Polyporaceae</taxon>
        <taxon>Ganoderma</taxon>
    </lineage>
</organism>
<feature type="region of interest" description="Disordered" evidence="1">
    <location>
        <begin position="383"/>
        <end position="416"/>
    </location>
</feature>
<dbReference type="GO" id="GO:0004672">
    <property type="term" value="F:protein kinase activity"/>
    <property type="evidence" value="ECO:0007669"/>
    <property type="project" value="InterPro"/>
</dbReference>
<dbReference type="PANTHER" id="PTHR38248:SF2">
    <property type="entry name" value="FUNK1 11"/>
    <property type="match status" value="1"/>
</dbReference>
<feature type="compositionally biased region" description="Polar residues" evidence="1">
    <location>
        <begin position="398"/>
        <end position="407"/>
    </location>
</feature>
<dbReference type="EMBL" id="LR725019">
    <property type="protein sequence ID" value="VWO95672.1"/>
    <property type="molecule type" value="Genomic_DNA"/>
</dbReference>
<dbReference type="AlphaFoldDB" id="A0A5K1JUU8"/>
<proteinExistence type="predicted"/>
<dbReference type="PROSITE" id="PS00109">
    <property type="entry name" value="PROTEIN_KINASE_TYR"/>
    <property type="match status" value="1"/>
</dbReference>
<dbReference type="PANTHER" id="PTHR38248">
    <property type="entry name" value="FUNK1 6"/>
    <property type="match status" value="1"/>
</dbReference>
<feature type="region of interest" description="Disordered" evidence="1">
    <location>
        <begin position="745"/>
        <end position="766"/>
    </location>
</feature>
<feature type="compositionally biased region" description="Basic and acidic residues" evidence="1">
    <location>
        <begin position="746"/>
        <end position="756"/>
    </location>
</feature>
<evidence type="ECO:0000256" key="1">
    <source>
        <dbReference type="SAM" id="MobiDB-lite"/>
    </source>
</evidence>
<name>A0A5K1JUU8_9APHY</name>
<reference evidence="3" key="1">
    <citation type="submission" date="2019-10" db="EMBL/GenBank/DDBJ databases">
        <authorList>
            <person name="Nor Muhammad N."/>
        </authorList>
    </citation>
    <scope>NUCLEOTIDE SEQUENCE</scope>
</reference>
<dbReference type="Pfam" id="PF17667">
    <property type="entry name" value="Pkinase_fungal"/>
    <property type="match status" value="1"/>
</dbReference>
<sequence length="815" mass="93125">MAQPAVVLDKDEFRRAFLPYLTQTPPRDTGYRYFFKLQDADEFPDDQIADLFIQALNGEDGQDGHLANGTTLSRFRQYKESGSSTTKSDAAIFRRGQRSTGTQPSWFDQRIPVAFSGHFIGSDPFDKTEYDDEYGEIKAERAKLLRHITAIVELLFAAQHRVFLFFFLVIGRRFRLLRWDRAGIIATPSIDYYDEPALLCDYLWRLSHFDDVALGFDPSATRVLRGDVDFLHMDFAALKNPNDEDHTERVLPGIEATDPTTFAYARTMFRDALAVDWPRYKVWVPSGGTKRAFLVCRPTIRANDVFGRGTRGYVALDCESGRFVWLKDSWRAAHILAGTEGDVLQSLNNAGIHKVPTLLCHGDIQDQTTITDEWWERAQALSPLPSPSSVLSFAPSSRTLTGSTSPSSKKRKRIEYDAENTTSIPQTAGPLRQHKHYRIVVTEVALPLRDFRNGKQLASVVLDAIQAHHHAATNPKTRLLHRDISGGNILIYPRVKHNVDDVNTMTWCGILSDWELAKPVDDDNPPSQATQADQMGTYQFMSVDLLSRPWKPMKIADELESFFHVLVYYSIRHLRSNCAHPSSYIDNYFNNYSGPGRLHTCGWKSLAIEVDDWLSTRFPHRPLLFRSPMDDILGELLKCFHAHYKVMKDDMAKNAPFLEPPPPPRTVRRDTGPRRPTRHCLLRRRRRRDRTDPQEDGRRHLGRPRLPIHHNAPTPEDRRRAERVADHAFVLEHVARIVRSADWPEDDRIPSPEADARTATPTRSVGVGVECPVPASNNKRRRIAGPEPIVSLPARFYRSTRRTHMQARTMPLMMR</sequence>
<dbReference type="Gene3D" id="1.10.510.10">
    <property type="entry name" value="Transferase(Phosphotransferase) domain 1"/>
    <property type="match status" value="1"/>
</dbReference>
<feature type="domain" description="Fungal-type protein kinase" evidence="2">
    <location>
        <begin position="142"/>
        <end position="568"/>
    </location>
</feature>
<dbReference type="InterPro" id="IPR040976">
    <property type="entry name" value="Pkinase_fungal"/>
</dbReference>
<evidence type="ECO:0000259" key="2">
    <source>
        <dbReference type="Pfam" id="PF17667"/>
    </source>
</evidence>
<gene>
    <name evidence="3" type="primary">I1RI73</name>
</gene>
<dbReference type="InterPro" id="IPR008266">
    <property type="entry name" value="Tyr_kinase_AS"/>
</dbReference>
<feature type="compositionally biased region" description="Basic and acidic residues" evidence="1">
    <location>
        <begin position="689"/>
        <end position="699"/>
    </location>
</feature>
<dbReference type="InterPro" id="IPR011009">
    <property type="entry name" value="Kinase-like_dom_sf"/>
</dbReference>
<feature type="region of interest" description="Disordered" evidence="1">
    <location>
        <begin position="654"/>
        <end position="720"/>
    </location>
</feature>
<feature type="compositionally biased region" description="Low complexity" evidence="1">
    <location>
        <begin position="383"/>
        <end position="397"/>
    </location>
</feature>
<evidence type="ECO:0000313" key="3">
    <source>
        <dbReference type="EMBL" id="VWO95672.1"/>
    </source>
</evidence>